<feature type="zinc finger region" description="C3H1-type" evidence="4">
    <location>
        <begin position="268"/>
        <end position="294"/>
    </location>
</feature>
<evidence type="ECO:0000313" key="7">
    <source>
        <dbReference type="EMBL" id="CEM03409.1"/>
    </source>
</evidence>
<feature type="region of interest" description="Disordered" evidence="5">
    <location>
        <begin position="967"/>
        <end position="1014"/>
    </location>
</feature>
<dbReference type="Proteomes" id="UP000041254">
    <property type="component" value="Unassembled WGS sequence"/>
</dbReference>
<feature type="region of interest" description="Disordered" evidence="5">
    <location>
        <begin position="339"/>
        <end position="362"/>
    </location>
</feature>
<keyword evidence="1 4" id="KW-0479">Metal-binding</keyword>
<feature type="region of interest" description="Disordered" evidence="5">
    <location>
        <begin position="926"/>
        <end position="946"/>
    </location>
</feature>
<dbReference type="AlphaFoldDB" id="A0A0G4EXR9"/>
<name>A0A0G4EXR9_VITBC</name>
<dbReference type="Pfam" id="PF00642">
    <property type="entry name" value="zf-CCCH"/>
    <property type="match status" value="1"/>
</dbReference>
<proteinExistence type="predicted"/>
<feature type="compositionally biased region" description="Polar residues" evidence="5">
    <location>
        <begin position="601"/>
        <end position="623"/>
    </location>
</feature>
<feature type="compositionally biased region" description="Polar residues" evidence="5">
    <location>
        <begin position="56"/>
        <end position="78"/>
    </location>
</feature>
<feature type="compositionally biased region" description="Basic and acidic residues" evidence="5">
    <location>
        <begin position="300"/>
        <end position="309"/>
    </location>
</feature>
<feature type="compositionally biased region" description="Polar residues" evidence="5">
    <location>
        <begin position="1"/>
        <end position="39"/>
    </location>
</feature>
<sequence length="1014" mass="108866">MDLNQMTGGTSSTSPQAWGQPSGFLTQQTASYTPPSSAQLPPLEPHLSSLVDSLVDTPTNTQQPQRRETPPNTNTEISQPTMAAALGADFDVRNAASLLRLREILKSDDNVEALSGLLRSLRRDTGGADRQDAPPGFSPHSQQTYSPASQATQPPPPPPPGSNHHMTTTSRQMTMNPAAQAVAGYGRAMTAGLEGLHEREVSVIDYTGGQTMLLSRQQTQPTYHRPQQQQHPPMQMPMQHMAHQQQMMEEKKGEKEGVAREVRRMICYKTKMCPWYPLGKCWRGDQCNFAHVHEELRPGLADAKEEVRTRNPTTSMQPPPPPPGYQNAAQLQKLARASTTTFKETRPDGMSEEISLIRTRDPYTPADVVPGAFLHKVGQQQQQKRPTTPAPPPGFATPTPAANSGGLPPLLGPEPDRSAKTMQEYTRAAYSRMQNQPNIRSPTSGPEGEDALSLRRGGGGQTVVWGMGKDEVLVQRPPGLVATSPPPLHSPQNVLSLESLLAGRSMAGTEQAAEEYQRRMKGPTSAETLPVASHVSSPPLGDIDVMSPQSLPGEQASGGAEGPPPYSPPLADANPIEVVSLPLLHDLLAQEGKKNEAAVTSGVSPSVAEQSVSRSASHTSATRDSSRRGLSETSLPAVPEGELEKQMMQKQLSKKEHAAAKSRSLDTLELAEKADIEALNRVVIEKLSGGLQVGTEGPVDIYASLASVLSRIKRAKRHEFLKRRMMRFLAAGSSEGIINHTVHIDDMPLFVTGDAVAWPITRLLKSAAKAEGMPAFDAPSLAQYRFADHELEDRLSPSLALVPDSSVSVKSVSELFRGVLVWTSAMAIVGRIEWHEAHQYMQQLTDILLKSPPSPDPTVVCLYYDQFFRSQAGLAAPLDPETDFHSTPMPTQTWTTVSQELLRHAHKKAAAVAADSERAAAPAAAAAAPSISSGDNRSSTQTSPVASLSAGRDALALATEVATEIAAESAAAAAEEPTKADPSPTEAEEAIEAARGDEAGEVEGDSVVEDDDDM</sequence>
<keyword evidence="8" id="KW-1185">Reference proteome</keyword>
<feature type="region of interest" description="Disordered" evidence="5">
    <location>
        <begin position="431"/>
        <end position="455"/>
    </location>
</feature>
<feature type="region of interest" description="Disordered" evidence="5">
    <location>
        <begin position="122"/>
        <end position="169"/>
    </location>
</feature>
<evidence type="ECO:0000313" key="8">
    <source>
        <dbReference type="Proteomes" id="UP000041254"/>
    </source>
</evidence>
<feature type="compositionally biased region" description="Low complexity" evidence="5">
    <location>
        <begin position="396"/>
        <end position="409"/>
    </location>
</feature>
<accession>A0A0G4EXR9</accession>
<dbReference type="Gene3D" id="4.10.1000.10">
    <property type="entry name" value="Zinc finger, CCCH-type"/>
    <property type="match status" value="1"/>
</dbReference>
<evidence type="ECO:0000256" key="2">
    <source>
        <dbReference type="ARBA" id="ARBA00022771"/>
    </source>
</evidence>
<evidence type="ECO:0000256" key="1">
    <source>
        <dbReference type="ARBA" id="ARBA00022723"/>
    </source>
</evidence>
<feature type="compositionally biased region" description="Polar residues" evidence="5">
    <location>
        <begin position="432"/>
        <end position="444"/>
    </location>
</feature>
<feature type="region of interest" description="Disordered" evidence="5">
    <location>
        <begin position="518"/>
        <end position="573"/>
    </location>
</feature>
<dbReference type="VEuPathDB" id="CryptoDB:Vbra_13874"/>
<dbReference type="SUPFAM" id="SSF90229">
    <property type="entry name" value="CCCH zinc finger"/>
    <property type="match status" value="1"/>
</dbReference>
<feature type="compositionally biased region" description="Polar residues" evidence="5">
    <location>
        <begin position="139"/>
        <end position="152"/>
    </location>
</feature>
<dbReference type="GO" id="GO:0008270">
    <property type="term" value="F:zinc ion binding"/>
    <property type="evidence" value="ECO:0007669"/>
    <property type="project" value="UniProtKB-KW"/>
</dbReference>
<feature type="compositionally biased region" description="Acidic residues" evidence="5">
    <location>
        <begin position="999"/>
        <end position="1014"/>
    </location>
</feature>
<feature type="compositionally biased region" description="Polar residues" evidence="5">
    <location>
        <begin position="930"/>
        <end position="946"/>
    </location>
</feature>
<dbReference type="InterPro" id="IPR036855">
    <property type="entry name" value="Znf_CCCH_sf"/>
</dbReference>
<evidence type="ECO:0000256" key="4">
    <source>
        <dbReference type="PROSITE-ProRule" id="PRU00723"/>
    </source>
</evidence>
<protein>
    <recommendedName>
        <fullName evidence="6">C3H1-type domain-containing protein</fullName>
    </recommendedName>
</protein>
<dbReference type="InParanoid" id="A0A0G4EXR9"/>
<feature type="region of interest" description="Disordered" evidence="5">
    <location>
        <begin position="300"/>
        <end position="327"/>
    </location>
</feature>
<dbReference type="InterPro" id="IPR000571">
    <property type="entry name" value="Znf_CCCH"/>
</dbReference>
<keyword evidence="3 4" id="KW-0862">Zinc</keyword>
<organism evidence="7 8">
    <name type="scientific">Vitrella brassicaformis (strain CCMP3155)</name>
    <dbReference type="NCBI Taxonomy" id="1169540"/>
    <lineage>
        <taxon>Eukaryota</taxon>
        <taxon>Sar</taxon>
        <taxon>Alveolata</taxon>
        <taxon>Colpodellida</taxon>
        <taxon>Vitrellaceae</taxon>
        <taxon>Vitrella</taxon>
    </lineage>
</organism>
<evidence type="ECO:0000259" key="6">
    <source>
        <dbReference type="PROSITE" id="PS50103"/>
    </source>
</evidence>
<evidence type="ECO:0000256" key="5">
    <source>
        <dbReference type="SAM" id="MobiDB-lite"/>
    </source>
</evidence>
<feature type="region of interest" description="Disordered" evidence="5">
    <location>
        <begin position="1"/>
        <end position="78"/>
    </location>
</feature>
<feature type="region of interest" description="Disordered" evidence="5">
    <location>
        <begin position="377"/>
        <end position="418"/>
    </location>
</feature>
<feature type="domain" description="C3H1-type" evidence="6">
    <location>
        <begin position="268"/>
        <end position="294"/>
    </location>
</feature>
<evidence type="ECO:0000256" key="3">
    <source>
        <dbReference type="ARBA" id="ARBA00022833"/>
    </source>
</evidence>
<keyword evidence="2 4" id="KW-0863">Zinc-finger</keyword>
<dbReference type="EMBL" id="CDMY01000340">
    <property type="protein sequence ID" value="CEM03409.1"/>
    <property type="molecule type" value="Genomic_DNA"/>
</dbReference>
<gene>
    <name evidence="7" type="ORF">Vbra_13874</name>
</gene>
<reference evidence="7 8" key="1">
    <citation type="submission" date="2014-11" db="EMBL/GenBank/DDBJ databases">
        <authorList>
            <person name="Zhu J."/>
            <person name="Qi W."/>
            <person name="Song R."/>
        </authorList>
    </citation>
    <scope>NUCLEOTIDE SEQUENCE [LARGE SCALE GENOMIC DNA]</scope>
</reference>
<feature type="compositionally biased region" description="Basic and acidic residues" evidence="5">
    <location>
        <begin position="122"/>
        <end position="132"/>
    </location>
</feature>
<dbReference type="PROSITE" id="PS50103">
    <property type="entry name" value="ZF_C3H1"/>
    <property type="match status" value="1"/>
</dbReference>
<feature type="region of interest" description="Disordered" evidence="5">
    <location>
        <begin position="595"/>
        <end position="642"/>
    </location>
</feature>